<organism evidence="1">
    <name type="scientific">Acidithiobacillus ferrivorans</name>
    <dbReference type="NCBI Taxonomy" id="160808"/>
    <lineage>
        <taxon>Bacteria</taxon>
        <taxon>Pseudomonadati</taxon>
        <taxon>Pseudomonadota</taxon>
        <taxon>Acidithiobacillia</taxon>
        <taxon>Acidithiobacillales</taxon>
        <taxon>Acidithiobacillaceae</taxon>
        <taxon>Acidithiobacillus</taxon>
    </lineage>
</organism>
<evidence type="ECO:0000313" key="2">
    <source>
        <dbReference type="EMBL" id="SMH64919.1"/>
    </source>
</evidence>
<dbReference type="EMBL" id="LT841305">
    <property type="protein sequence ID" value="SMH64919.1"/>
    <property type="molecule type" value="Genomic_DNA"/>
</dbReference>
<reference evidence="1" key="2">
    <citation type="submission" date="2014-07" db="EMBL/GenBank/DDBJ databases">
        <title>Initial genome analysis of the psychrotolerant acidophile Acidithiobacillus ferrivorans CF27: insights into iron and sulfur oxidation pathways and into biofilm formation.</title>
        <authorList>
            <person name="Talla E."/>
            <person name="Hedrich S."/>
            <person name="Mangenot S."/>
            <person name="Ji B."/>
            <person name="Johnson D.B."/>
            <person name="Barbe V."/>
            <person name="Bonnefoy V."/>
        </authorList>
    </citation>
    <scope>NUCLEOTIDE SEQUENCE [LARGE SCALE GENOMIC DNA]</scope>
    <source>
        <strain evidence="1">CF27</strain>
    </source>
</reference>
<evidence type="ECO:0000313" key="1">
    <source>
        <dbReference type="EMBL" id="CDQ09247.1"/>
    </source>
</evidence>
<accession>A0A060UKM9</accession>
<evidence type="ECO:0000313" key="3">
    <source>
        <dbReference type="Proteomes" id="UP000193925"/>
    </source>
</evidence>
<dbReference type="AlphaFoldDB" id="A0A060UKM9"/>
<keyword evidence="3" id="KW-1185">Reference proteome</keyword>
<dbReference type="EMBL" id="CCCS020000017">
    <property type="protein sequence ID" value="CDQ09247.1"/>
    <property type="molecule type" value="Genomic_DNA"/>
</dbReference>
<proteinExistence type="predicted"/>
<dbReference type="Proteomes" id="UP000193925">
    <property type="component" value="Chromosome AFERRI"/>
</dbReference>
<name>A0A060UKM9_9PROT</name>
<gene>
    <name evidence="2" type="ORF">AFERRI_10953</name>
    <name evidence="1" type="ORF">AFERRI_240081</name>
</gene>
<reference evidence="2 3" key="3">
    <citation type="submission" date="2017-03" db="EMBL/GenBank/DDBJ databases">
        <authorList>
            <person name="Regsiter A."/>
            <person name="William W."/>
        </authorList>
    </citation>
    <scope>NUCLEOTIDE SEQUENCE [LARGE SCALE GENOMIC DNA]</scope>
    <source>
        <strain evidence="2">PRJEB5721</strain>
    </source>
</reference>
<reference evidence="1" key="1">
    <citation type="submission" date="2014-03" db="EMBL/GenBank/DDBJ databases">
        <authorList>
            <person name="Genoscope - CEA"/>
        </authorList>
    </citation>
    <scope>NUCLEOTIDE SEQUENCE [LARGE SCALE GENOMIC DNA]</scope>
    <source>
        <strain evidence="1">CF27</strain>
    </source>
</reference>
<sequence length="62" mass="6427">MARLGAAHSFTGVIASITAVVELHRLPADLTNAYFIFVKSGGHYGLLNVGSTIQSVAAADPE</sequence>
<protein>
    <submittedName>
        <fullName evidence="1">Uncharacterized protein</fullName>
    </submittedName>
</protein>